<dbReference type="EMBL" id="JACOOI010000025">
    <property type="protein sequence ID" value="MBC5645009.1"/>
    <property type="molecule type" value="Genomic_DNA"/>
</dbReference>
<proteinExistence type="predicted"/>
<organism evidence="1 2">
    <name type="scientific">Parabacteroides segnis</name>
    <dbReference type="NCBI Taxonomy" id="2763058"/>
    <lineage>
        <taxon>Bacteria</taxon>
        <taxon>Pseudomonadati</taxon>
        <taxon>Bacteroidota</taxon>
        <taxon>Bacteroidia</taxon>
        <taxon>Bacteroidales</taxon>
        <taxon>Tannerellaceae</taxon>
        <taxon>Parabacteroides</taxon>
    </lineage>
</organism>
<comment type="caution">
    <text evidence="1">The sequence shown here is derived from an EMBL/GenBank/DDBJ whole genome shotgun (WGS) entry which is preliminary data.</text>
</comment>
<accession>A0ABR7E7E1</accession>
<evidence type="ECO:0000313" key="1">
    <source>
        <dbReference type="EMBL" id="MBC5645009.1"/>
    </source>
</evidence>
<keyword evidence="2" id="KW-1185">Reference proteome</keyword>
<gene>
    <name evidence="1" type="ORF">H8S77_19195</name>
</gene>
<name>A0ABR7E7E1_9BACT</name>
<sequence>MKKLRPDRETLLQYIYDYGADQTSKRFGIEPKDIEAIINPSSETIGEHRFNYTTKEVSAAVADVIAKNYERLRAKYVGNTTYLELSQTDEDIFHNTLLKVISEGIEDGILDQIEYRIKMLRYQTKMDHKQLKKLFTNAISKEACQTEE</sequence>
<dbReference type="RefSeq" id="WP_186960771.1">
    <property type="nucleotide sequence ID" value="NZ_JACOOI010000025.1"/>
</dbReference>
<evidence type="ECO:0000313" key="2">
    <source>
        <dbReference type="Proteomes" id="UP000644010"/>
    </source>
</evidence>
<protein>
    <submittedName>
        <fullName evidence="1">Uncharacterized protein</fullName>
    </submittedName>
</protein>
<dbReference type="Proteomes" id="UP000644010">
    <property type="component" value="Unassembled WGS sequence"/>
</dbReference>
<reference evidence="1 2" key="1">
    <citation type="submission" date="2020-08" db="EMBL/GenBank/DDBJ databases">
        <title>Genome public.</title>
        <authorList>
            <person name="Liu C."/>
            <person name="Sun Q."/>
        </authorList>
    </citation>
    <scope>NUCLEOTIDE SEQUENCE [LARGE SCALE GENOMIC DNA]</scope>
    <source>
        <strain evidence="1 2">BX2</strain>
    </source>
</reference>